<keyword evidence="2" id="KW-1133">Transmembrane helix</keyword>
<name>A0A4P6FL92_9MICO</name>
<dbReference type="AlphaFoldDB" id="A0A4P6FL92"/>
<dbReference type="Proteomes" id="UP000291259">
    <property type="component" value="Chromosome"/>
</dbReference>
<evidence type="ECO:0000256" key="2">
    <source>
        <dbReference type="SAM" id="Phobius"/>
    </source>
</evidence>
<dbReference type="EMBL" id="CP035491">
    <property type="protein sequence ID" value="QAY74817.1"/>
    <property type="molecule type" value="Genomic_DNA"/>
</dbReference>
<feature type="region of interest" description="Disordered" evidence="1">
    <location>
        <begin position="1"/>
        <end position="50"/>
    </location>
</feature>
<dbReference type="Pfam" id="PF14012">
    <property type="entry name" value="DUF4229"/>
    <property type="match status" value="1"/>
</dbReference>
<proteinExistence type="predicted"/>
<accession>A0A4P6FL92</accession>
<feature type="transmembrane region" description="Helical" evidence="2">
    <location>
        <begin position="60"/>
        <end position="79"/>
    </location>
</feature>
<dbReference type="KEGG" id="agf:ET445_01880"/>
<feature type="transmembrane region" description="Helical" evidence="2">
    <location>
        <begin position="85"/>
        <end position="104"/>
    </location>
</feature>
<keyword evidence="2" id="KW-0472">Membrane</keyword>
<evidence type="ECO:0000256" key="1">
    <source>
        <dbReference type="SAM" id="MobiDB-lite"/>
    </source>
</evidence>
<reference evidence="3 4" key="1">
    <citation type="submission" date="2019-01" db="EMBL/GenBank/DDBJ databases">
        <title>Genome sequencing of strain FW100M-8.</title>
        <authorList>
            <person name="Heo J."/>
            <person name="Kim S.-J."/>
            <person name="Kim J.-S."/>
            <person name="Hong S.-B."/>
            <person name="Kwon S.-W."/>
        </authorList>
    </citation>
    <scope>NUCLEOTIDE SEQUENCE [LARGE SCALE GENOMIC DNA]</scope>
    <source>
        <strain evidence="3 4">FW100M-8</strain>
    </source>
</reference>
<dbReference type="InterPro" id="IPR025323">
    <property type="entry name" value="DUF4229"/>
</dbReference>
<gene>
    <name evidence="3" type="ORF">ET445_01880</name>
</gene>
<dbReference type="OrthoDB" id="4981788at2"/>
<organism evidence="3 4">
    <name type="scientific">Agromyces protaetiae</name>
    <dbReference type="NCBI Taxonomy" id="2509455"/>
    <lineage>
        <taxon>Bacteria</taxon>
        <taxon>Bacillati</taxon>
        <taxon>Actinomycetota</taxon>
        <taxon>Actinomycetes</taxon>
        <taxon>Micrococcales</taxon>
        <taxon>Microbacteriaceae</taxon>
        <taxon>Agromyces</taxon>
    </lineage>
</organism>
<evidence type="ECO:0000313" key="4">
    <source>
        <dbReference type="Proteomes" id="UP000291259"/>
    </source>
</evidence>
<keyword evidence="4" id="KW-1185">Reference proteome</keyword>
<protein>
    <submittedName>
        <fullName evidence="3">DUF4229 domain-containing protein</fullName>
    </submittedName>
</protein>
<evidence type="ECO:0000313" key="3">
    <source>
        <dbReference type="EMBL" id="QAY74817.1"/>
    </source>
</evidence>
<sequence length="148" mass="16241">MEQRAVHDGVDDEDHGCDQERNGEPDQHALSIGALESRSAGSDRTGGRAYTEPVKSLPAWVPYTALRILLFAAPFAVLMIAGVPWWISALVAAVFGFAASVVLLRGYRERLATDLYEARHREKPEPTVDAEVEDAVIDAKDARERPAE</sequence>
<keyword evidence="2" id="KW-0812">Transmembrane</keyword>
<feature type="compositionally biased region" description="Basic and acidic residues" evidence="1">
    <location>
        <begin position="16"/>
        <end position="27"/>
    </location>
</feature>